<dbReference type="InterPro" id="IPR004358">
    <property type="entry name" value="Sig_transdc_His_kin-like_C"/>
</dbReference>
<evidence type="ECO:0000256" key="6">
    <source>
        <dbReference type="ARBA" id="ARBA00023012"/>
    </source>
</evidence>
<dbReference type="InterPro" id="IPR003594">
    <property type="entry name" value="HATPase_dom"/>
</dbReference>
<dbReference type="InterPro" id="IPR003661">
    <property type="entry name" value="HisK_dim/P_dom"/>
</dbReference>
<comment type="caution">
    <text evidence="8">The sequence shown here is derived from an EMBL/GenBank/DDBJ whole genome shotgun (WGS) entry which is preliminary data.</text>
</comment>
<dbReference type="Pfam" id="PF00512">
    <property type="entry name" value="HisKA"/>
    <property type="match status" value="1"/>
</dbReference>
<dbReference type="Gene3D" id="3.30.450.20">
    <property type="entry name" value="PAS domain"/>
    <property type="match status" value="1"/>
</dbReference>
<dbReference type="CDD" id="cd00082">
    <property type="entry name" value="HisKA"/>
    <property type="match status" value="1"/>
</dbReference>
<dbReference type="SMART" id="SM00387">
    <property type="entry name" value="HATPase_c"/>
    <property type="match status" value="1"/>
</dbReference>
<dbReference type="PANTHER" id="PTHR45453:SF1">
    <property type="entry name" value="PHOSPHATE REGULON SENSOR PROTEIN PHOR"/>
    <property type="match status" value="1"/>
</dbReference>
<evidence type="ECO:0000313" key="9">
    <source>
        <dbReference type="Proteomes" id="UP001225316"/>
    </source>
</evidence>
<evidence type="ECO:0000256" key="3">
    <source>
        <dbReference type="ARBA" id="ARBA00022553"/>
    </source>
</evidence>
<dbReference type="EC" id="2.7.13.3" evidence="2"/>
<keyword evidence="8" id="KW-0067">ATP-binding</keyword>
<dbReference type="Gene3D" id="3.30.565.10">
    <property type="entry name" value="Histidine kinase-like ATPase, C-terminal domain"/>
    <property type="match status" value="1"/>
</dbReference>
<keyword evidence="3" id="KW-0597">Phosphoprotein</keyword>
<keyword evidence="8" id="KW-0547">Nucleotide-binding</keyword>
<reference evidence="8 9" key="1">
    <citation type="submission" date="2023-04" db="EMBL/GenBank/DDBJ databases">
        <title>A novel bacteria isolated from coastal sediment.</title>
        <authorList>
            <person name="Liu X.-J."/>
            <person name="Du Z.-J."/>
        </authorList>
    </citation>
    <scope>NUCLEOTIDE SEQUENCE [LARGE SCALE GENOMIC DNA]</scope>
    <source>
        <strain evidence="8 9">SDUM461003</strain>
    </source>
</reference>
<dbReference type="Proteomes" id="UP001225316">
    <property type="component" value="Unassembled WGS sequence"/>
</dbReference>
<keyword evidence="6" id="KW-0902">Two-component regulatory system</keyword>
<dbReference type="Pfam" id="PF08448">
    <property type="entry name" value="PAS_4"/>
    <property type="match status" value="1"/>
</dbReference>
<evidence type="ECO:0000256" key="1">
    <source>
        <dbReference type="ARBA" id="ARBA00000085"/>
    </source>
</evidence>
<dbReference type="Gene3D" id="1.10.287.130">
    <property type="match status" value="1"/>
</dbReference>
<evidence type="ECO:0000256" key="2">
    <source>
        <dbReference type="ARBA" id="ARBA00012438"/>
    </source>
</evidence>
<proteinExistence type="predicted"/>
<sequence length="401" mass="44803">MRRLLRELEGAVRSRRRMLPEDSSDVLERIGALGLVDSLNGLIDSHNHASAQKSGYSSQVEAMLGAVQEVVIVFDADRVVEYANRSAEKLFRGGQSIHGLRLEGVFRSLTLLELLDAAAKVDRTEPTQIRIEQGNETLWFEASCAKVTGLEPADSQSTLLVLHDITQLKALEVMRREFVANVSHELRTPLTIIKGFAETLIDDEATINPKARLRFTSKILNNAERLHVLVEDLLTISRLESRPDQIEPVDQPLRPLLDEVAENYRARMNSETQAIVVSVEEGIDSLPFDRYRIHQVLDNFIENVFRYAPEFKRIQLEATLDSDSGHVRCAVVDDGPGIPAKDLPHLFERFYRVDKGRSRETGGTGLGLSIVKHIVQLHGGSVLAESKLGEGTRMSFTLPRG</sequence>
<evidence type="ECO:0000256" key="4">
    <source>
        <dbReference type="ARBA" id="ARBA00022679"/>
    </source>
</evidence>
<evidence type="ECO:0000259" key="7">
    <source>
        <dbReference type="PROSITE" id="PS50109"/>
    </source>
</evidence>
<dbReference type="CDD" id="cd00075">
    <property type="entry name" value="HATPase"/>
    <property type="match status" value="1"/>
</dbReference>
<dbReference type="SUPFAM" id="SSF47384">
    <property type="entry name" value="Homodimeric domain of signal transducing histidine kinase"/>
    <property type="match status" value="1"/>
</dbReference>
<feature type="domain" description="Histidine kinase" evidence="7">
    <location>
        <begin position="181"/>
        <end position="401"/>
    </location>
</feature>
<dbReference type="EMBL" id="JARXHW010000011">
    <property type="protein sequence ID" value="MDQ8207217.1"/>
    <property type="molecule type" value="Genomic_DNA"/>
</dbReference>
<organism evidence="8 9">
    <name type="scientific">Thalassobacterium maritimum</name>
    <dbReference type="NCBI Taxonomy" id="3041265"/>
    <lineage>
        <taxon>Bacteria</taxon>
        <taxon>Pseudomonadati</taxon>
        <taxon>Verrucomicrobiota</taxon>
        <taxon>Opitutia</taxon>
        <taxon>Puniceicoccales</taxon>
        <taxon>Coraliomargaritaceae</taxon>
        <taxon>Thalassobacterium</taxon>
    </lineage>
</organism>
<dbReference type="InterPro" id="IPR013656">
    <property type="entry name" value="PAS_4"/>
</dbReference>
<dbReference type="PRINTS" id="PR00344">
    <property type="entry name" value="BCTRLSENSOR"/>
</dbReference>
<name>A0ABU1AW58_9BACT</name>
<protein>
    <recommendedName>
        <fullName evidence="2">histidine kinase</fullName>
        <ecNumber evidence="2">2.7.13.3</ecNumber>
    </recommendedName>
</protein>
<dbReference type="Pfam" id="PF02518">
    <property type="entry name" value="HATPase_c"/>
    <property type="match status" value="1"/>
</dbReference>
<keyword evidence="4" id="KW-0808">Transferase</keyword>
<accession>A0ABU1AW58</accession>
<dbReference type="InterPro" id="IPR036890">
    <property type="entry name" value="HATPase_C_sf"/>
</dbReference>
<dbReference type="InterPro" id="IPR036097">
    <property type="entry name" value="HisK_dim/P_sf"/>
</dbReference>
<dbReference type="InterPro" id="IPR050351">
    <property type="entry name" value="BphY/WalK/GraS-like"/>
</dbReference>
<dbReference type="GO" id="GO:0005524">
    <property type="term" value="F:ATP binding"/>
    <property type="evidence" value="ECO:0007669"/>
    <property type="project" value="UniProtKB-KW"/>
</dbReference>
<gene>
    <name evidence="8" type="ORF">QEH52_06840</name>
</gene>
<keyword evidence="5" id="KW-0418">Kinase</keyword>
<dbReference type="PROSITE" id="PS50109">
    <property type="entry name" value="HIS_KIN"/>
    <property type="match status" value="1"/>
</dbReference>
<dbReference type="PANTHER" id="PTHR45453">
    <property type="entry name" value="PHOSPHATE REGULON SENSOR PROTEIN PHOR"/>
    <property type="match status" value="1"/>
</dbReference>
<keyword evidence="9" id="KW-1185">Reference proteome</keyword>
<dbReference type="InterPro" id="IPR005467">
    <property type="entry name" value="His_kinase_dom"/>
</dbReference>
<dbReference type="SUPFAM" id="SSF55874">
    <property type="entry name" value="ATPase domain of HSP90 chaperone/DNA topoisomerase II/histidine kinase"/>
    <property type="match status" value="1"/>
</dbReference>
<comment type="catalytic activity">
    <reaction evidence="1">
        <text>ATP + protein L-histidine = ADP + protein N-phospho-L-histidine.</text>
        <dbReference type="EC" id="2.7.13.3"/>
    </reaction>
</comment>
<evidence type="ECO:0000313" key="8">
    <source>
        <dbReference type="EMBL" id="MDQ8207217.1"/>
    </source>
</evidence>
<dbReference type="SMART" id="SM00388">
    <property type="entry name" value="HisKA"/>
    <property type="match status" value="1"/>
</dbReference>
<evidence type="ECO:0000256" key="5">
    <source>
        <dbReference type="ARBA" id="ARBA00022777"/>
    </source>
</evidence>